<feature type="transmembrane region" description="Helical" evidence="1">
    <location>
        <begin position="181"/>
        <end position="200"/>
    </location>
</feature>
<accession>A0A848MCS4</accession>
<keyword evidence="1" id="KW-0812">Transmembrane</keyword>
<evidence type="ECO:0000313" key="2">
    <source>
        <dbReference type="EMBL" id="NMO97940.1"/>
    </source>
</evidence>
<dbReference type="EMBL" id="JABBPN010000026">
    <property type="protein sequence ID" value="NMO97940.1"/>
    <property type="molecule type" value="Genomic_DNA"/>
</dbReference>
<reference evidence="2 3" key="1">
    <citation type="submission" date="2020-04" db="EMBL/GenBank/DDBJ databases">
        <title>Paenibacillus algicola sp. nov., a novel marine bacterium producing alginate lyase.</title>
        <authorList>
            <person name="Huang H."/>
        </authorList>
    </citation>
    <scope>NUCLEOTIDE SEQUENCE [LARGE SCALE GENOMIC DNA]</scope>
    <source>
        <strain evidence="2 3">L7-75</strain>
    </source>
</reference>
<sequence length="222" mass="25019">MFRSTLKRRHYRKMKKVKGGDGHLLKKYQIWNIVTHSLFHVEIRSAADGKTTKYAIKSRYFTEEPMVDLYREGRHIAFSKLPAVLPIDQGVIEVTKSSSGINGIHFITDQEASFSVYPDKRSIRGLRWWIHKRLPKISACIGVAAVIILFISLALGSTQLLEKISEIPWVSENLGTFQSPITLSVGTNLGIGIAAFAAGLERALMLRNHWLIDIETTGWGED</sequence>
<proteinExistence type="predicted"/>
<keyword evidence="3" id="KW-1185">Reference proteome</keyword>
<name>A0A848MCS4_PAELE</name>
<gene>
    <name evidence="2" type="ORF">HII30_19450</name>
</gene>
<evidence type="ECO:0000256" key="1">
    <source>
        <dbReference type="SAM" id="Phobius"/>
    </source>
</evidence>
<protein>
    <submittedName>
        <fullName evidence="2">Uncharacterized protein</fullName>
    </submittedName>
</protein>
<dbReference type="RefSeq" id="WP_169506714.1">
    <property type="nucleotide sequence ID" value="NZ_JABBPN010000026.1"/>
</dbReference>
<keyword evidence="1" id="KW-0472">Membrane</keyword>
<evidence type="ECO:0000313" key="3">
    <source>
        <dbReference type="Proteomes" id="UP000565468"/>
    </source>
</evidence>
<keyword evidence="1" id="KW-1133">Transmembrane helix</keyword>
<organism evidence="2 3">
    <name type="scientific">Paenibacillus lemnae</name>
    <dbReference type="NCBI Taxonomy" id="1330551"/>
    <lineage>
        <taxon>Bacteria</taxon>
        <taxon>Bacillati</taxon>
        <taxon>Bacillota</taxon>
        <taxon>Bacilli</taxon>
        <taxon>Bacillales</taxon>
        <taxon>Paenibacillaceae</taxon>
        <taxon>Paenibacillus</taxon>
    </lineage>
</organism>
<feature type="transmembrane region" description="Helical" evidence="1">
    <location>
        <begin position="137"/>
        <end position="161"/>
    </location>
</feature>
<dbReference type="Proteomes" id="UP000565468">
    <property type="component" value="Unassembled WGS sequence"/>
</dbReference>
<dbReference type="AlphaFoldDB" id="A0A848MCS4"/>
<comment type="caution">
    <text evidence="2">The sequence shown here is derived from an EMBL/GenBank/DDBJ whole genome shotgun (WGS) entry which is preliminary data.</text>
</comment>